<evidence type="ECO:0000313" key="2">
    <source>
        <dbReference type="EMBL" id="KAA1106110.1"/>
    </source>
</evidence>
<feature type="signal peptide" evidence="1">
    <location>
        <begin position="1"/>
        <end position="21"/>
    </location>
</feature>
<protein>
    <submittedName>
        <fullName evidence="2">Uncharacterized protein</fullName>
    </submittedName>
</protein>
<dbReference type="AlphaFoldDB" id="A0A5B0PYX7"/>
<keyword evidence="3" id="KW-1185">Reference proteome</keyword>
<feature type="chain" id="PRO_5023070145" evidence="1">
    <location>
        <begin position="22"/>
        <end position="78"/>
    </location>
</feature>
<sequence>MKFSLSTIALTVSFVALLVHANEDGLINIPPCSANAKFCEHGAHCQYPGSTATFKANVIGDPQCKRFACPGTANIFCN</sequence>
<accession>A0A5B0PYX7</accession>
<name>A0A5B0PYX7_PUCGR</name>
<keyword evidence="1" id="KW-0732">Signal</keyword>
<evidence type="ECO:0000313" key="3">
    <source>
        <dbReference type="Proteomes" id="UP000324748"/>
    </source>
</evidence>
<dbReference type="Proteomes" id="UP000324748">
    <property type="component" value="Unassembled WGS sequence"/>
</dbReference>
<organism evidence="2 3">
    <name type="scientific">Puccinia graminis f. sp. tritici</name>
    <dbReference type="NCBI Taxonomy" id="56615"/>
    <lineage>
        <taxon>Eukaryota</taxon>
        <taxon>Fungi</taxon>
        <taxon>Dikarya</taxon>
        <taxon>Basidiomycota</taxon>
        <taxon>Pucciniomycotina</taxon>
        <taxon>Pucciniomycetes</taxon>
        <taxon>Pucciniales</taxon>
        <taxon>Pucciniaceae</taxon>
        <taxon>Puccinia</taxon>
    </lineage>
</organism>
<gene>
    <name evidence="2" type="ORF">PGT21_029095</name>
</gene>
<reference evidence="2 3" key="1">
    <citation type="submission" date="2019-05" db="EMBL/GenBank/DDBJ databases">
        <title>Emergence of the Ug99 lineage of the wheat stem rust pathogen through somatic hybridization.</title>
        <authorList>
            <person name="Li F."/>
            <person name="Upadhyaya N.M."/>
            <person name="Sperschneider J."/>
            <person name="Matny O."/>
            <person name="Nguyen-Phuc H."/>
            <person name="Mago R."/>
            <person name="Raley C."/>
            <person name="Miller M.E."/>
            <person name="Silverstein K.A.T."/>
            <person name="Henningsen E."/>
            <person name="Hirsch C.D."/>
            <person name="Visser B."/>
            <person name="Pretorius Z.A."/>
            <person name="Steffenson B.J."/>
            <person name="Schwessinger B."/>
            <person name="Dodds P.N."/>
            <person name="Figueroa M."/>
        </authorList>
    </citation>
    <scope>NUCLEOTIDE SEQUENCE [LARGE SCALE GENOMIC DNA]</scope>
    <source>
        <strain evidence="2">21-0</strain>
    </source>
</reference>
<comment type="caution">
    <text evidence="2">The sequence shown here is derived from an EMBL/GenBank/DDBJ whole genome shotgun (WGS) entry which is preliminary data.</text>
</comment>
<dbReference type="OrthoDB" id="10268724at2759"/>
<proteinExistence type="predicted"/>
<evidence type="ECO:0000256" key="1">
    <source>
        <dbReference type="SAM" id="SignalP"/>
    </source>
</evidence>
<dbReference type="EMBL" id="VSWC01000040">
    <property type="protein sequence ID" value="KAA1106110.1"/>
    <property type="molecule type" value="Genomic_DNA"/>
</dbReference>